<comment type="function">
    <text evidence="2 10">Forms oxaloacetate, a four-carbon dicarboxylic acid source for the tricarboxylic acid cycle.</text>
</comment>
<evidence type="ECO:0000256" key="8">
    <source>
        <dbReference type="ARBA" id="ARBA00023300"/>
    </source>
</evidence>
<keyword evidence="15" id="KW-1185">Reference proteome</keyword>
<evidence type="ECO:0000256" key="11">
    <source>
        <dbReference type="PROSITE-ProRule" id="PRU10111"/>
    </source>
</evidence>
<dbReference type="EC" id="4.1.1.31" evidence="4 10"/>
<evidence type="ECO:0000256" key="12">
    <source>
        <dbReference type="PROSITE-ProRule" id="PRU10112"/>
    </source>
</evidence>
<dbReference type="PANTHER" id="PTHR30523:SF6">
    <property type="entry name" value="PHOSPHOENOLPYRUVATE CARBOXYLASE"/>
    <property type="match status" value="1"/>
</dbReference>
<feature type="active site" evidence="10 11">
    <location>
        <position position="161"/>
    </location>
</feature>
<dbReference type="PANTHER" id="PTHR30523">
    <property type="entry name" value="PHOSPHOENOLPYRUVATE CARBOXYLASE"/>
    <property type="match status" value="1"/>
</dbReference>
<dbReference type="RefSeq" id="WP_248204932.1">
    <property type="nucleotide sequence ID" value="NZ_JALNMH010000002.1"/>
</dbReference>
<evidence type="ECO:0000256" key="2">
    <source>
        <dbReference type="ARBA" id="ARBA00003670"/>
    </source>
</evidence>
<dbReference type="InterPro" id="IPR022805">
    <property type="entry name" value="PEP_COase_bac/pln-type"/>
</dbReference>
<dbReference type="Proteomes" id="UP001431449">
    <property type="component" value="Unassembled WGS sequence"/>
</dbReference>
<evidence type="ECO:0000256" key="4">
    <source>
        <dbReference type="ARBA" id="ARBA00012305"/>
    </source>
</evidence>
<dbReference type="Pfam" id="PF00311">
    <property type="entry name" value="PEPcase"/>
    <property type="match status" value="1"/>
</dbReference>
<feature type="region of interest" description="Disordered" evidence="13">
    <location>
        <begin position="1"/>
        <end position="27"/>
    </location>
</feature>
<comment type="catalytic activity">
    <reaction evidence="9 10">
        <text>oxaloacetate + phosphate = phosphoenolpyruvate + hydrogencarbonate</text>
        <dbReference type="Rhea" id="RHEA:28370"/>
        <dbReference type="ChEBI" id="CHEBI:16452"/>
        <dbReference type="ChEBI" id="CHEBI:17544"/>
        <dbReference type="ChEBI" id="CHEBI:43474"/>
        <dbReference type="ChEBI" id="CHEBI:58702"/>
        <dbReference type="EC" id="4.1.1.31"/>
    </reaction>
</comment>
<keyword evidence="8 10" id="KW-0120">Carbon dioxide fixation</keyword>
<dbReference type="NCBIfam" id="NF000584">
    <property type="entry name" value="PRK00009.1"/>
    <property type="match status" value="1"/>
</dbReference>
<evidence type="ECO:0000313" key="15">
    <source>
        <dbReference type="Proteomes" id="UP001431449"/>
    </source>
</evidence>
<evidence type="ECO:0000256" key="5">
    <source>
        <dbReference type="ARBA" id="ARBA00022419"/>
    </source>
</evidence>
<dbReference type="SUPFAM" id="SSF51621">
    <property type="entry name" value="Phosphoenolpyruvate/pyruvate domain"/>
    <property type="match status" value="1"/>
</dbReference>
<keyword evidence="7 10" id="KW-0456">Lyase</keyword>
<dbReference type="HAMAP" id="MF_00595">
    <property type="entry name" value="PEPcase_type1"/>
    <property type="match status" value="1"/>
</dbReference>
<dbReference type="PROSITE" id="PS00393">
    <property type="entry name" value="PEPCASE_2"/>
    <property type="match status" value="1"/>
</dbReference>
<dbReference type="GO" id="GO:0008964">
    <property type="term" value="F:phosphoenolpyruvate carboxylase activity"/>
    <property type="evidence" value="ECO:0007669"/>
    <property type="project" value="UniProtKB-EC"/>
</dbReference>
<dbReference type="PROSITE" id="PS00781">
    <property type="entry name" value="PEPCASE_1"/>
    <property type="match status" value="1"/>
</dbReference>
<evidence type="ECO:0000256" key="10">
    <source>
        <dbReference type="HAMAP-Rule" id="MF_00595"/>
    </source>
</evidence>
<dbReference type="EMBL" id="JALNMH010000002">
    <property type="protein sequence ID" value="MCK7592655.1"/>
    <property type="molecule type" value="Genomic_DNA"/>
</dbReference>
<evidence type="ECO:0000313" key="14">
    <source>
        <dbReference type="EMBL" id="MCK7592655.1"/>
    </source>
</evidence>
<comment type="cofactor">
    <cofactor evidence="1 10">
        <name>Mg(2+)</name>
        <dbReference type="ChEBI" id="CHEBI:18420"/>
    </cofactor>
</comment>
<evidence type="ECO:0000256" key="6">
    <source>
        <dbReference type="ARBA" id="ARBA00022842"/>
    </source>
</evidence>
<dbReference type="InterPro" id="IPR015813">
    <property type="entry name" value="Pyrv/PenolPyrv_kinase-like_dom"/>
</dbReference>
<evidence type="ECO:0000256" key="13">
    <source>
        <dbReference type="SAM" id="MobiDB-lite"/>
    </source>
</evidence>
<dbReference type="PRINTS" id="PR00150">
    <property type="entry name" value="PEPCARBXLASE"/>
</dbReference>
<dbReference type="Gene3D" id="1.20.1440.90">
    <property type="entry name" value="Phosphoenolpyruvate/pyruvate domain"/>
    <property type="match status" value="1"/>
</dbReference>
<comment type="similarity">
    <text evidence="3 10">Belongs to the PEPCase type 1 family.</text>
</comment>
<feature type="compositionally biased region" description="Basic and acidic residues" evidence="13">
    <location>
        <begin position="1"/>
        <end position="20"/>
    </location>
</feature>
<evidence type="ECO:0000256" key="7">
    <source>
        <dbReference type="ARBA" id="ARBA00023239"/>
    </source>
</evidence>
<dbReference type="InterPro" id="IPR018129">
    <property type="entry name" value="PEP_COase_Lys_AS"/>
</dbReference>
<organism evidence="14 15">
    <name type="scientific">Pseudomarimonas salicorniae</name>
    <dbReference type="NCBI Taxonomy" id="2933270"/>
    <lineage>
        <taxon>Bacteria</taxon>
        <taxon>Pseudomonadati</taxon>
        <taxon>Pseudomonadota</taxon>
        <taxon>Gammaproteobacteria</taxon>
        <taxon>Lysobacterales</taxon>
        <taxon>Lysobacteraceae</taxon>
        <taxon>Pseudomarimonas</taxon>
    </lineage>
</organism>
<dbReference type="InterPro" id="IPR033129">
    <property type="entry name" value="PEPCASE_His_AS"/>
</dbReference>
<protein>
    <recommendedName>
        <fullName evidence="5 10">Phosphoenolpyruvate carboxylase</fullName>
        <shortName evidence="10">PEPC</shortName>
        <shortName evidence="10">PEPCase</shortName>
        <ecNumber evidence="4 10">4.1.1.31</ecNumber>
    </recommendedName>
</protein>
<evidence type="ECO:0000256" key="1">
    <source>
        <dbReference type="ARBA" id="ARBA00001946"/>
    </source>
</evidence>
<accession>A0ABT0GDN3</accession>
<feature type="active site" evidence="10 12">
    <location>
        <position position="576"/>
    </location>
</feature>
<dbReference type="InterPro" id="IPR021135">
    <property type="entry name" value="PEP_COase"/>
</dbReference>
<evidence type="ECO:0000256" key="3">
    <source>
        <dbReference type="ARBA" id="ARBA00008346"/>
    </source>
</evidence>
<reference evidence="14" key="1">
    <citation type="submission" date="2022-04" db="EMBL/GenBank/DDBJ databases">
        <title>Lysobacter sp. CAU 1642 isolated from sea sand.</title>
        <authorList>
            <person name="Kim W."/>
        </authorList>
    </citation>
    <scope>NUCLEOTIDE SEQUENCE</scope>
    <source>
        <strain evidence="14">CAU 1642</strain>
    </source>
</reference>
<comment type="caution">
    <text evidence="14">The sequence shown here is derived from an EMBL/GenBank/DDBJ whole genome shotgun (WGS) entry which is preliminary data.</text>
</comment>
<evidence type="ECO:0000256" key="9">
    <source>
        <dbReference type="ARBA" id="ARBA00048995"/>
    </source>
</evidence>
<keyword evidence="6 10" id="KW-0460">Magnesium</keyword>
<gene>
    <name evidence="10 14" type="primary">ppc</name>
    <name evidence="14" type="ORF">M0G41_03115</name>
</gene>
<name>A0ABT0GDN3_9GAMM</name>
<sequence>MNRIDHDSPGSERSKLRDIDLPPTDQPLRDDVNRLGALVGEVIAEQEGEAFFAEVERLRRAAILRRESGEDAGELAAELVGRPLPEAEALVRAFASWFGAVNLAERVHRIRRRRDYQKAGATPQPGGLQAVCAALAEEGVDREAFAALMQRLHIEPVFTAHPTEAVRRVLLEKERDVVRGLVADIDGSLTPQERATDWARIRTALTAAWQTSEDAPEKPTVLDELEHVGFYLTEVLYRVLPTFLATLREATGVDPAGLPLLRFGTWVGGDMDGNPNVGAATMRAALKRQQALLLAAYKRDISKLSLLLSQSEERIGFNDDLMQRIGEYTLRFAETASKANARHRNMPYRQLLRLISARLAATLRDERSGYEGPEGLRADLQLILDSLRQHRGQHAGAVEVERLIHRVDAFGFHLATLDLRQDSRVHEDALSVLLGDSEWSSRTVEARSTRLVELLEAAAPEWNLKAESAQSVLDVFRARRELRERYGARAFGPYIVSMSRNSADALAVLALAKAGGDALPDGSIPIDVVPLFETVDDLDAAPDVLRSLLGQPFYREHLRRRGEQQMVMLGYSDSAKDAGLPASRWAIQRCQIALGSIAAEAGICLRFFHGRGGSASRGGSKTERAIIAAPRGSVDGYFRLTEQGEVIHRKYGIRALALRNLEQMSAAVLRASLRPRPPEPREQVWRKRMESLAQEARRVYRAMVHETPEFIPYFREATPIDVIERLKLGSRPAKRAAGGQAGVESLRAIPWVFAWSQNRSGFTAWYGAGSALKAAIAEHGVEALVEMARDWPFFGTFIDDIEMVLAKSDMGIFSEYSKLAAGHEALFPVLNAEFQRTREAILALRGADELLAGDRRLSLSIRLRNPYVDPISLLQVDLLRRWRAAGREEDALFHALVATVNGIAAGVQNTG</sequence>
<proteinExistence type="inferred from homology"/>
<comment type="subunit">
    <text evidence="10">Homotetramer.</text>
</comment>